<feature type="transmembrane region" description="Helical" evidence="5">
    <location>
        <begin position="151"/>
        <end position="174"/>
    </location>
</feature>
<dbReference type="EMBL" id="BAABBV010000001">
    <property type="protein sequence ID" value="GAA4154191.1"/>
    <property type="molecule type" value="Genomic_DNA"/>
</dbReference>
<organism evidence="6 7">
    <name type="scientific">Gryllotalpicola daejeonensis</name>
    <dbReference type="NCBI Taxonomy" id="993087"/>
    <lineage>
        <taxon>Bacteria</taxon>
        <taxon>Bacillati</taxon>
        <taxon>Actinomycetota</taxon>
        <taxon>Actinomycetes</taxon>
        <taxon>Micrococcales</taxon>
        <taxon>Microbacteriaceae</taxon>
        <taxon>Gryllotalpicola</taxon>
    </lineage>
</organism>
<keyword evidence="4 5" id="KW-0472">Membrane</keyword>
<feature type="transmembrane region" description="Helical" evidence="5">
    <location>
        <begin position="218"/>
        <end position="239"/>
    </location>
</feature>
<feature type="transmembrane region" description="Helical" evidence="5">
    <location>
        <begin position="519"/>
        <end position="537"/>
    </location>
</feature>
<dbReference type="Proteomes" id="UP001415169">
    <property type="component" value="Unassembled WGS sequence"/>
</dbReference>
<reference evidence="6" key="1">
    <citation type="journal article" date="2014" name="Int. J. Syst. Evol. Microbiol.">
        <title>Complete genome of a new Firmicutes species belonging to the dominant human colonic microbiota ('Ruminococcus bicirculans') reveals two chromosomes and a selective capacity to utilize plant glucans.</title>
        <authorList>
            <consortium name="NISC Comparative Sequencing Program"/>
            <person name="Wegmann U."/>
            <person name="Louis P."/>
            <person name="Goesmann A."/>
            <person name="Henrissat B."/>
            <person name="Duncan S.H."/>
            <person name="Flint H.J."/>
        </authorList>
    </citation>
    <scope>NUCLEOTIDE SEQUENCE</scope>
    <source>
        <strain evidence="6">JCM 17590</strain>
    </source>
</reference>
<feature type="transmembrane region" description="Helical" evidence="5">
    <location>
        <begin position="482"/>
        <end position="499"/>
    </location>
</feature>
<feature type="transmembrane region" description="Helical" evidence="5">
    <location>
        <begin position="422"/>
        <end position="444"/>
    </location>
</feature>
<feature type="transmembrane region" description="Helical" evidence="5">
    <location>
        <begin position="186"/>
        <end position="206"/>
    </location>
</feature>
<feature type="transmembrane region" description="Helical" evidence="5">
    <location>
        <begin position="388"/>
        <end position="410"/>
    </location>
</feature>
<protein>
    <submittedName>
        <fullName evidence="6">APC family permease</fullName>
    </submittedName>
</protein>
<dbReference type="PIRSF" id="PIRSF006060">
    <property type="entry name" value="AA_transporter"/>
    <property type="match status" value="1"/>
</dbReference>
<evidence type="ECO:0000256" key="2">
    <source>
        <dbReference type="ARBA" id="ARBA00022692"/>
    </source>
</evidence>
<dbReference type="RefSeq" id="WP_344789820.1">
    <property type="nucleotide sequence ID" value="NZ_BAABBV010000001.1"/>
</dbReference>
<dbReference type="Gene3D" id="1.20.1740.10">
    <property type="entry name" value="Amino acid/polyamine transporter I"/>
    <property type="match status" value="1"/>
</dbReference>
<dbReference type="InterPro" id="IPR002293">
    <property type="entry name" value="AA/rel_permease1"/>
</dbReference>
<evidence type="ECO:0000313" key="6">
    <source>
        <dbReference type="EMBL" id="GAA4154191.1"/>
    </source>
</evidence>
<comment type="caution">
    <text evidence="6">The sequence shown here is derived from an EMBL/GenBank/DDBJ whole genome shotgun (WGS) entry which is preliminary data.</text>
</comment>
<feature type="transmembrane region" description="Helical" evidence="5">
    <location>
        <begin position="450"/>
        <end position="470"/>
    </location>
</feature>
<feature type="transmembrane region" description="Helical" evidence="5">
    <location>
        <begin position="91"/>
        <end position="115"/>
    </location>
</feature>
<comment type="subcellular location">
    <subcellularLocation>
        <location evidence="1">Membrane</location>
        <topology evidence="1">Multi-pass membrane protein</topology>
    </subcellularLocation>
</comment>
<dbReference type="InterPro" id="IPR052962">
    <property type="entry name" value="AA_Transporter_AGT"/>
</dbReference>
<gene>
    <name evidence="6" type="ORF">GCM10022286_01420</name>
</gene>
<evidence type="ECO:0000256" key="5">
    <source>
        <dbReference type="SAM" id="Phobius"/>
    </source>
</evidence>
<proteinExistence type="predicted"/>
<dbReference type="Pfam" id="PF13520">
    <property type="entry name" value="AA_permease_2"/>
    <property type="match status" value="1"/>
</dbReference>
<keyword evidence="3 5" id="KW-1133">Transmembrane helix</keyword>
<feature type="transmembrane region" description="Helical" evidence="5">
    <location>
        <begin position="53"/>
        <end position="71"/>
    </location>
</feature>
<name>A0ABP7ZGT7_9MICO</name>
<keyword evidence="2 5" id="KW-0812">Transmembrane</keyword>
<feature type="transmembrane region" description="Helical" evidence="5">
    <location>
        <begin position="363"/>
        <end position="382"/>
    </location>
</feature>
<reference evidence="6" key="2">
    <citation type="submission" date="2023-12" db="EMBL/GenBank/DDBJ databases">
        <authorList>
            <person name="Sun Q."/>
            <person name="Inoue M."/>
        </authorList>
    </citation>
    <scope>NUCLEOTIDE SEQUENCE</scope>
    <source>
        <strain evidence="6">JCM 17590</strain>
    </source>
</reference>
<keyword evidence="7" id="KW-1185">Reference proteome</keyword>
<evidence type="ECO:0000256" key="1">
    <source>
        <dbReference type="ARBA" id="ARBA00004141"/>
    </source>
</evidence>
<dbReference type="PANTHER" id="PTHR47547:SF1">
    <property type="entry name" value="ASPARTATE-PROTON SYMPORTER"/>
    <property type="match status" value="1"/>
</dbReference>
<accession>A0ABP7ZGT7</accession>
<dbReference type="PANTHER" id="PTHR47547">
    <property type="match status" value="1"/>
</dbReference>
<evidence type="ECO:0000256" key="3">
    <source>
        <dbReference type="ARBA" id="ARBA00022989"/>
    </source>
</evidence>
<evidence type="ECO:0000256" key="4">
    <source>
        <dbReference type="ARBA" id="ARBA00023136"/>
    </source>
</evidence>
<feature type="transmembrane region" description="Helical" evidence="5">
    <location>
        <begin position="302"/>
        <end position="321"/>
    </location>
</feature>
<feature type="transmembrane region" description="Helical" evidence="5">
    <location>
        <begin position="21"/>
        <end position="41"/>
    </location>
</feature>
<evidence type="ECO:0000313" key="7">
    <source>
        <dbReference type="Proteomes" id="UP001415169"/>
    </source>
</evidence>
<sequence>MTTNTQTQKMPLPDTGLKRQIGFIGLMWASAGSIIGSGWLYGAQKGLAAAGPAVIWSWIIGAIAILILALVHAELGGMYPIAGGTARFPHLAFGGIAGGAFGWFSWLQAVTVAPIEVMAMLGYWQSLAQTEHWSFGAHLQVTDPQTKLETLTATGVISALIIMAIFTAINFLSIRALARTNSAATWWKIGVPVLAIFVLAIINFHGSNFSAGESFAPGGLKGVLSALPTAGIVFALLGFEQADQLAGESANPKRDIPRAVIGSVLIGLVIYLALQVVFIASIPGDHLLGTWAKTAAQYASGPFALLATAVGVGWLAVVLYVDAVISPGGTGLIYFTATSRVSYGLSKNGYFPRLFQSVNKRGVPWFGLIIAWVFGCVCFLPFPSWQQLVSLITSASVLMYAGAPLAFGAFRKRIPLADRPFRLPGGAILAPIAFVVANWIILWTGWITDYKLGICILIGLAIIVVTRVFKLNPTPVHFNWKSAQWLFPYLIGLGLIVFLSDWNQDANGTIAGPDWLPFGWDMAVTAAFSLIIYFWAVNTSVDTDGILLMAEETAAHAEQESAELGEPIAG</sequence>
<feature type="transmembrane region" description="Helical" evidence="5">
    <location>
        <begin position="260"/>
        <end position="282"/>
    </location>
</feature>